<dbReference type="GO" id="GO:0051123">
    <property type="term" value="P:RNA polymerase II preinitiation complex assembly"/>
    <property type="evidence" value="ECO:0007669"/>
    <property type="project" value="TreeGrafter"/>
</dbReference>
<evidence type="ECO:0000256" key="12">
    <source>
        <dbReference type="ARBA" id="ARBA00075089"/>
    </source>
</evidence>
<dbReference type="SUPFAM" id="SSF47113">
    <property type="entry name" value="Histone-fold"/>
    <property type="match status" value="1"/>
</dbReference>
<evidence type="ECO:0000256" key="7">
    <source>
        <dbReference type="ARBA" id="ARBA00022989"/>
    </source>
</evidence>
<accession>A0AAW0FYV8</accession>
<feature type="compositionally biased region" description="Low complexity" evidence="14">
    <location>
        <begin position="535"/>
        <end position="579"/>
    </location>
</feature>
<dbReference type="GO" id="GO:0005669">
    <property type="term" value="C:transcription factor TFIID complex"/>
    <property type="evidence" value="ECO:0007669"/>
    <property type="project" value="InterPro"/>
</dbReference>
<organism evidence="17 18">
    <name type="scientific">Cerrena zonata</name>
    <dbReference type="NCBI Taxonomy" id="2478898"/>
    <lineage>
        <taxon>Eukaryota</taxon>
        <taxon>Fungi</taxon>
        <taxon>Dikarya</taxon>
        <taxon>Basidiomycota</taxon>
        <taxon>Agaricomycotina</taxon>
        <taxon>Agaricomycetes</taxon>
        <taxon>Polyporales</taxon>
        <taxon>Cerrenaceae</taxon>
        <taxon>Cerrena</taxon>
    </lineage>
</organism>
<dbReference type="FunFam" id="1.10.20.10:FF:000011">
    <property type="entry name" value="Transcription initiation factor TFIID subunit 12"/>
    <property type="match status" value="1"/>
</dbReference>
<dbReference type="GO" id="GO:0035673">
    <property type="term" value="F:oligopeptide transmembrane transporter activity"/>
    <property type="evidence" value="ECO:0007669"/>
    <property type="project" value="InterPro"/>
</dbReference>
<comment type="caution">
    <text evidence="17">The sequence shown here is derived from an EMBL/GenBank/DDBJ whole genome shotgun (WGS) entry which is preliminary data.</text>
</comment>
<evidence type="ECO:0000256" key="2">
    <source>
        <dbReference type="ARBA" id="ARBA00004141"/>
    </source>
</evidence>
<dbReference type="GO" id="GO:0003677">
    <property type="term" value="F:DNA binding"/>
    <property type="evidence" value="ECO:0007669"/>
    <property type="project" value="TreeGrafter"/>
</dbReference>
<evidence type="ECO:0000256" key="4">
    <source>
        <dbReference type="ARBA" id="ARBA00008807"/>
    </source>
</evidence>
<evidence type="ECO:0000256" key="11">
    <source>
        <dbReference type="ARBA" id="ARBA00023242"/>
    </source>
</evidence>
<evidence type="ECO:0000256" key="5">
    <source>
        <dbReference type="ARBA" id="ARBA00022448"/>
    </source>
</evidence>
<dbReference type="GO" id="GO:0017025">
    <property type="term" value="F:TBP-class protein binding"/>
    <property type="evidence" value="ECO:0007669"/>
    <property type="project" value="TreeGrafter"/>
</dbReference>
<dbReference type="PANTHER" id="PTHR12264">
    <property type="entry name" value="TRANSCRIPTION INITIATION FACTOR TFIID SUBUNIT 12"/>
    <property type="match status" value="1"/>
</dbReference>
<keyword evidence="6 15" id="KW-0812">Transmembrane</keyword>
<evidence type="ECO:0000313" key="17">
    <source>
        <dbReference type="EMBL" id="KAK7684035.1"/>
    </source>
</evidence>
<feature type="compositionally biased region" description="Low complexity" evidence="14">
    <location>
        <begin position="637"/>
        <end position="659"/>
    </location>
</feature>
<dbReference type="InterPro" id="IPR037794">
    <property type="entry name" value="TAF12"/>
</dbReference>
<dbReference type="Pfam" id="PF03847">
    <property type="entry name" value="TFIID_20kDa"/>
    <property type="match status" value="1"/>
</dbReference>
<feature type="compositionally biased region" description="Low complexity" evidence="14">
    <location>
        <begin position="292"/>
        <end position="303"/>
    </location>
</feature>
<evidence type="ECO:0000256" key="3">
    <source>
        <dbReference type="ARBA" id="ARBA00007530"/>
    </source>
</evidence>
<keyword evidence="9 15" id="KW-0472">Membrane</keyword>
<comment type="subcellular location">
    <subcellularLocation>
        <location evidence="2">Membrane</location>
        <topology evidence="2">Multi-pass membrane protein</topology>
    </subcellularLocation>
    <subcellularLocation>
        <location evidence="1">Nucleus</location>
    </subcellularLocation>
</comment>
<dbReference type="GO" id="GO:0016020">
    <property type="term" value="C:membrane"/>
    <property type="evidence" value="ECO:0007669"/>
    <property type="project" value="UniProtKB-SubCell"/>
</dbReference>
<feature type="compositionally biased region" description="Basic and acidic residues" evidence="14">
    <location>
        <begin position="1"/>
        <end position="23"/>
    </location>
</feature>
<evidence type="ECO:0000256" key="15">
    <source>
        <dbReference type="SAM" id="Phobius"/>
    </source>
</evidence>
<comment type="similarity">
    <text evidence="3">Belongs to the TAF12 family.</text>
</comment>
<dbReference type="PANTHER" id="PTHR12264:SF21">
    <property type="entry name" value="TRANSCRIPTION INITIATION FACTOR TFIID SUBUNIT 12"/>
    <property type="match status" value="1"/>
</dbReference>
<evidence type="ECO:0000256" key="6">
    <source>
        <dbReference type="ARBA" id="ARBA00022692"/>
    </source>
</evidence>
<dbReference type="InterPro" id="IPR004813">
    <property type="entry name" value="OPT"/>
</dbReference>
<evidence type="ECO:0000259" key="16">
    <source>
        <dbReference type="Pfam" id="PF03847"/>
    </source>
</evidence>
<feature type="compositionally biased region" description="Pro residues" evidence="14">
    <location>
        <begin position="580"/>
        <end position="593"/>
    </location>
</feature>
<protein>
    <recommendedName>
        <fullName evidence="12">TBP-associated factor 12</fullName>
    </recommendedName>
    <alternativeName>
        <fullName evidence="13">Transcription initiation factor TFIID subunit 12</fullName>
    </alternativeName>
</protein>
<feature type="region of interest" description="Disordered" evidence="14">
    <location>
        <begin position="1"/>
        <end position="53"/>
    </location>
</feature>
<feature type="compositionally biased region" description="Low complexity" evidence="14">
    <location>
        <begin position="368"/>
        <end position="424"/>
    </location>
</feature>
<comment type="similarity">
    <text evidence="4">Belongs to the oligopeptide OPT transporter family.</text>
</comment>
<dbReference type="Gene3D" id="1.10.20.10">
    <property type="entry name" value="Histone, subunit A"/>
    <property type="match status" value="1"/>
</dbReference>
<proteinExistence type="inferred from homology"/>
<feature type="compositionally biased region" description="Polar residues" evidence="14">
    <location>
        <begin position="429"/>
        <end position="450"/>
    </location>
</feature>
<dbReference type="InterPro" id="IPR009072">
    <property type="entry name" value="Histone-fold"/>
</dbReference>
<feature type="compositionally biased region" description="Polar residues" evidence="14">
    <location>
        <begin position="304"/>
        <end position="316"/>
    </location>
</feature>
<name>A0AAW0FYV8_9APHY</name>
<feature type="compositionally biased region" description="Low complexity" evidence="14">
    <location>
        <begin position="271"/>
        <end position="285"/>
    </location>
</feature>
<keyword evidence="7 15" id="KW-1133">Transmembrane helix</keyword>
<dbReference type="Proteomes" id="UP001385951">
    <property type="component" value="Unassembled WGS sequence"/>
</dbReference>
<keyword evidence="10" id="KW-0804">Transcription</keyword>
<dbReference type="GO" id="GO:0046982">
    <property type="term" value="F:protein heterodimerization activity"/>
    <property type="evidence" value="ECO:0007669"/>
    <property type="project" value="InterPro"/>
</dbReference>
<gene>
    <name evidence="17" type="ORF">QCA50_013011</name>
</gene>
<keyword evidence="11" id="KW-0539">Nucleus</keyword>
<evidence type="ECO:0000256" key="8">
    <source>
        <dbReference type="ARBA" id="ARBA00023015"/>
    </source>
</evidence>
<feature type="region of interest" description="Disordered" evidence="14">
    <location>
        <begin position="268"/>
        <end position="316"/>
    </location>
</feature>
<feature type="domain" description="Transcription initiation factor TFIID subunit 12" evidence="16">
    <location>
        <begin position="750"/>
        <end position="822"/>
    </location>
</feature>
<feature type="compositionally biased region" description="Polar residues" evidence="14">
    <location>
        <begin position="26"/>
        <end position="40"/>
    </location>
</feature>
<evidence type="ECO:0000256" key="13">
    <source>
        <dbReference type="ARBA" id="ARBA00093657"/>
    </source>
</evidence>
<evidence type="ECO:0000256" key="10">
    <source>
        <dbReference type="ARBA" id="ARBA00023163"/>
    </source>
</evidence>
<evidence type="ECO:0000313" key="18">
    <source>
        <dbReference type="Proteomes" id="UP001385951"/>
    </source>
</evidence>
<evidence type="ECO:0000256" key="14">
    <source>
        <dbReference type="SAM" id="MobiDB-lite"/>
    </source>
</evidence>
<dbReference type="CDD" id="cd07981">
    <property type="entry name" value="HFD_TAF12"/>
    <property type="match status" value="1"/>
</dbReference>
<feature type="region of interest" description="Disordered" evidence="14">
    <location>
        <begin position="531"/>
        <end position="672"/>
    </location>
</feature>
<feature type="region of interest" description="Disordered" evidence="14">
    <location>
        <begin position="368"/>
        <end position="450"/>
    </location>
</feature>
<sequence length="862" mass="93123">MSEIEPRRDNRDDLLEQASRGENDQLLPNGQIRNRSTYKATGQGDILDGDEGDDYEDVLELPQPIRETVPLEDDPSIPVLTFRYLLLSTIFVIPGAFIDTINSFRTTSVPYSIFFVQIAGHWAGKWLARVLPNKRARVMGVEFNLNPGPWSIKETALLTITAKSGATGNLATNALSMTELHFNERLSSFASLGIMFAAVFIGYSYSIIPKNLVLYDPQYLWPQSLMQTALLQSQAKSGQPNGKSSKTMKVFFFAVVVVLWNQSISQSSRTMNNDMSNNGGMNNSGNNGGNVSGNMNFNPNMNNQGASSNPQQNRPMNIQPAQANRLIQELRNEWALAKAAGDNQAEAQQHYRRAEQIKQVLIKYHAQRNARQQQAQQQQQPQFQASVSPGPQQLPQQNPSNPPLSQQPTQQLNNNPTNTMQQMGAGSPAPQSSGTPQPRQGSPGAPNNQISIENFNQVKSRMISLDGKIKQLNAAKNTPNLTPEQLAAIDNQLNDFNLKLGKCQQVALIIREQLTRRNAALSYSNNNFNAGTPGALSSSQMSQNQQSQQLPQSQQQSPINQAAPSPAANQINPQSQAKIPPQPKPKTPLPKQQPKPTATAPQDTQGAQGAQPNQGRKLSSAQLKGTPGASETPIPRASATTTPNTAAANAAPSSKGSASQPPGPPAVNLAGITKPSVPPVPISNSINVKPPNPVTLKPGGNNTRATLTGGSANGLGQVVGTPAVVKMPTFDLATTGAGGPIPDNNGRVLTKRKLTELVNTIGADEGDGKTNIDGDVEELLLDLADEFITSVTGFACRLAKHRKVDSVDVRDVQLHLERNWNIRIPGYAMDEIRATRKWQPSSSYNQKVSGVEISKSVNGNIN</sequence>
<keyword evidence="18" id="KW-1185">Reference proteome</keyword>
<keyword evidence="8" id="KW-0805">Transcription regulation</keyword>
<reference evidence="17 18" key="1">
    <citation type="submission" date="2022-09" db="EMBL/GenBank/DDBJ databases">
        <authorList>
            <person name="Palmer J.M."/>
        </authorList>
    </citation>
    <scope>NUCLEOTIDE SEQUENCE [LARGE SCALE GENOMIC DNA]</scope>
    <source>
        <strain evidence="17 18">DSM 7382</strain>
    </source>
</reference>
<dbReference type="GO" id="GO:0000124">
    <property type="term" value="C:SAGA complex"/>
    <property type="evidence" value="ECO:0007669"/>
    <property type="project" value="InterPro"/>
</dbReference>
<dbReference type="AlphaFoldDB" id="A0AAW0FYV8"/>
<dbReference type="InterPro" id="IPR003228">
    <property type="entry name" value="TFIID_TAF12_dom"/>
</dbReference>
<evidence type="ECO:0000256" key="1">
    <source>
        <dbReference type="ARBA" id="ARBA00004123"/>
    </source>
</evidence>
<feature type="compositionally biased region" description="Polar residues" evidence="14">
    <location>
        <begin position="599"/>
        <end position="623"/>
    </location>
</feature>
<evidence type="ECO:0000256" key="9">
    <source>
        <dbReference type="ARBA" id="ARBA00023136"/>
    </source>
</evidence>
<keyword evidence="5" id="KW-0813">Transport</keyword>
<dbReference type="Pfam" id="PF03169">
    <property type="entry name" value="OPT"/>
    <property type="match status" value="1"/>
</dbReference>
<feature type="transmembrane region" description="Helical" evidence="15">
    <location>
        <begin position="186"/>
        <end position="205"/>
    </location>
</feature>
<dbReference type="EMBL" id="JASBNA010000028">
    <property type="protein sequence ID" value="KAK7684035.1"/>
    <property type="molecule type" value="Genomic_DNA"/>
</dbReference>